<sequence>MKDGEVSSIVGALLAIMGILGVFAFGFIQVESTRVLTPEDISRAPSGCIADSLRKEVEHATQPLTTATYASIKNRCEEWVNELRRSEEASKALKLQKDAYAKP</sequence>
<keyword evidence="2" id="KW-0472">Membrane</keyword>
<evidence type="ECO:0000256" key="2">
    <source>
        <dbReference type="SAM" id="Phobius"/>
    </source>
</evidence>
<accession>A0AAW8DBZ4</accession>
<reference evidence="3" key="1">
    <citation type="submission" date="2023-07" db="EMBL/GenBank/DDBJ databases">
        <title>Sorghum-associated microbial communities from plants grown in Nebraska, USA.</title>
        <authorList>
            <person name="Schachtman D."/>
        </authorList>
    </citation>
    <scope>NUCLEOTIDE SEQUENCE</scope>
    <source>
        <strain evidence="3">DS3754</strain>
    </source>
</reference>
<dbReference type="RefSeq" id="WP_307687320.1">
    <property type="nucleotide sequence ID" value="NZ_JAUSRD010000027.1"/>
</dbReference>
<comment type="caution">
    <text evidence="3">The sequence shown here is derived from an EMBL/GenBank/DDBJ whole genome shotgun (WGS) entry which is preliminary data.</text>
</comment>
<feature type="coiled-coil region" evidence="1">
    <location>
        <begin position="69"/>
        <end position="96"/>
    </location>
</feature>
<name>A0AAW8DBZ4_9BURK</name>
<evidence type="ECO:0000313" key="4">
    <source>
        <dbReference type="Proteomes" id="UP001242045"/>
    </source>
</evidence>
<proteinExistence type="predicted"/>
<keyword evidence="2" id="KW-0812">Transmembrane</keyword>
<keyword evidence="2" id="KW-1133">Transmembrane helix</keyword>
<organism evidence="3 4">
    <name type="scientific">Variovorax boronicumulans</name>
    <dbReference type="NCBI Taxonomy" id="436515"/>
    <lineage>
        <taxon>Bacteria</taxon>
        <taxon>Pseudomonadati</taxon>
        <taxon>Pseudomonadota</taxon>
        <taxon>Betaproteobacteria</taxon>
        <taxon>Burkholderiales</taxon>
        <taxon>Comamonadaceae</taxon>
        <taxon>Variovorax</taxon>
    </lineage>
</organism>
<dbReference type="AlphaFoldDB" id="A0AAW8DBZ4"/>
<feature type="transmembrane region" description="Helical" evidence="2">
    <location>
        <begin position="6"/>
        <end position="28"/>
    </location>
</feature>
<dbReference type="Proteomes" id="UP001242045">
    <property type="component" value="Unassembled WGS sequence"/>
</dbReference>
<protein>
    <submittedName>
        <fullName evidence="3">Uncharacterized protein</fullName>
    </submittedName>
</protein>
<evidence type="ECO:0000256" key="1">
    <source>
        <dbReference type="SAM" id="Coils"/>
    </source>
</evidence>
<keyword evidence="1" id="KW-0175">Coiled coil</keyword>
<evidence type="ECO:0000313" key="3">
    <source>
        <dbReference type="EMBL" id="MDP9897386.1"/>
    </source>
</evidence>
<dbReference type="EMBL" id="JAUSRD010000027">
    <property type="protein sequence ID" value="MDP9897386.1"/>
    <property type="molecule type" value="Genomic_DNA"/>
</dbReference>
<gene>
    <name evidence="3" type="ORF">J2W31_006530</name>
</gene>